<accession>A0ABV7WEJ5</accession>
<feature type="region of interest" description="Disordered" evidence="1">
    <location>
        <begin position="126"/>
        <end position="181"/>
    </location>
</feature>
<evidence type="ECO:0000313" key="3">
    <source>
        <dbReference type="Proteomes" id="UP001595685"/>
    </source>
</evidence>
<dbReference type="EMBL" id="JBHRWW010000004">
    <property type="protein sequence ID" value="MFC3688214.1"/>
    <property type="molecule type" value="Genomic_DNA"/>
</dbReference>
<dbReference type="Proteomes" id="UP001595685">
    <property type="component" value="Unassembled WGS sequence"/>
</dbReference>
<feature type="compositionally biased region" description="Low complexity" evidence="1">
    <location>
        <begin position="128"/>
        <end position="143"/>
    </location>
</feature>
<protein>
    <submittedName>
        <fullName evidence="2">Uncharacterized protein</fullName>
    </submittedName>
</protein>
<proteinExistence type="predicted"/>
<comment type="caution">
    <text evidence="2">The sequence shown here is derived from an EMBL/GenBank/DDBJ whole genome shotgun (WGS) entry which is preliminary data.</text>
</comment>
<feature type="region of interest" description="Disordered" evidence="1">
    <location>
        <begin position="240"/>
        <end position="268"/>
    </location>
</feature>
<name>A0ABV7WEJ5_9MICO</name>
<dbReference type="RefSeq" id="WP_376985470.1">
    <property type="nucleotide sequence ID" value="NZ_JBHRWW010000004.1"/>
</dbReference>
<feature type="compositionally biased region" description="Acidic residues" evidence="1">
    <location>
        <begin position="257"/>
        <end position="268"/>
    </location>
</feature>
<gene>
    <name evidence="2" type="ORF">ACFOLH_07655</name>
</gene>
<sequence>MSRARSLPGRAGLGAGAFVVGAVALAGCARGPGPAAAPAPRTTPAPVVLADQAEQVRAEVADRLLEARVAGDEELVGAGATGPAALLEALRVRVDGPVADATAAEPLPAAVLVAPQAAGWPRWFATVTDPSTAPAPAAPADLPTDPPTDLPSGAPSGQASSDLASGEPLDPASAAPSAGDLDATTDGTAAVAALPVLELYTSEDVRLPYRLWGRLTLLPGAELPSFPAAEIGALPLAVGEGPDALPSGDPSAGAAPVEEDEDAEDDGAAEDEAELLAAVTDLASRYASVLADGDASAAAAEFEPDPFVEAVRARTVAEATAVQGVAGTLVEHGPLDGVEVLYAARSAGGDLLAVTAVETTVTMTPRSTSGVLRPGPEVRAAAGVEETDDVLTTRSVAALAFVVPAEQGAIRLVAVGEGLVSAETG</sequence>
<evidence type="ECO:0000313" key="2">
    <source>
        <dbReference type="EMBL" id="MFC3688214.1"/>
    </source>
</evidence>
<dbReference type="PROSITE" id="PS51257">
    <property type="entry name" value="PROKAR_LIPOPROTEIN"/>
    <property type="match status" value="1"/>
</dbReference>
<reference evidence="3" key="1">
    <citation type="journal article" date="2019" name="Int. J. Syst. Evol. Microbiol.">
        <title>The Global Catalogue of Microorganisms (GCM) 10K type strain sequencing project: providing services to taxonomists for standard genome sequencing and annotation.</title>
        <authorList>
            <consortium name="The Broad Institute Genomics Platform"/>
            <consortium name="The Broad Institute Genome Sequencing Center for Infectious Disease"/>
            <person name="Wu L."/>
            <person name="Ma J."/>
        </authorList>
    </citation>
    <scope>NUCLEOTIDE SEQUENCE [LARGE SCALE GENOMIC DNA]</scope>
    <source>
        <strain evidence="3">NCAIM B.02333</strain>
    </source>
</reference>
<organism evidence="2 3">
    <name type="scientific">Aquipuribacter hungaricus</name>
    <dbReference type="NCBI Taxonomy" id="545624"/>
    <lineage>
        <taxon>Bacteria</taxon>
        <taxon>Bacillati</taxon>
        <taxon>Actinomycetota</taxon>
        <taxon>Actinomycetes</taxon>
        <taxon>Micrococcales</taxon>
        <taxon>Intrasporangiaceae</taxon>
        <taxon>Aquipuribacter</taxon>
    </lineage>
</organism>
<keyword evidence="3" id="KW-1185">Reference proteome</keyword>
<evidence type="ECO:0000256" key="1">
    <source>
        <dbReference type="SAM" id="MobiDB-lite"/>
    </source>
</evidence>